<feature type="binding site" evidence="8">
    <location>
        <position position="194"/>
    </location>
    <ligand>
        <name>substrate</name>
    </ligand>
</feature>
<keyword evidence="3 7" id="KW-0032">Aminotransferase</keyword>
<dbReference type="InterPro" id="IPR029043">
    <property type="entry name" value="GcvT/YgfZ_C"/>
</dbReference>
<evidence type="ECO:0000313" key="12">
    <source>
        <dbReference type="Proteomes" id="UP000290909"/>
    </source>
</evidence>
<dbReference type="EMBL" id="LR215050">
    <property type="protein sequence ID" value="VEU82608.1"/>
    <property type="molecule type" value="Genomic_DNA"/>
</dbReference>
<evidence type="ECO:0000313" key="11">
    <source>
        <dbReference type="EMBL" id="VEU82608.1"/>
    </source>
</evidence>
<comment type="subunit">
    <text evidence="7">The glycine cleavage system is composed of four proteins: P, T, L and H.</text>
</comment>
<dbReference type="PIRSF" id="PIRSF006487">
    <property type="entry name" value="GcvT"/>
    <property type="match status" value="1"/>
</dbReference>
<dbReference type="GO" id="GO:0008168">
    <property type="term" value="F:methyltransferase activity"/>
    <property type="evidence" value="ECO:0007669"/>
    <property type="project" value="UniProtKB-KW"/>
</dbReference>
<dbReference type="InterPro" id="IPR027266">
    <property type="entry name" value="TrmE/GcvT-like"/>
</dbReference>
<evidence type="ECO:0000256" key="6">
    <source>
        <dbReference type="ARBA" id="ARBA00047665"/>
    </source>
</evidence>
<dbReference type="InterPro" id="IPR006222">
    <property type="entry name" value="GCVT_N"/>
</dbReference>
<evidence type="ECO:0000256" key="7">
    <source>
        <dbReference type="HAMAP-Rule" id="MF_00259"/>
    </source>
</evidence>
<dbReference type="SUPFAM" id="SSF101790">
    <property type="entry name" value="Aminomethyltransferase beta-barrel domain"/>
    <property type="match status" value="1"/>
</dbReference>
<evidence type="ECO:0000256" key="5">
    <source>
        <dbReference type="ARBA" id="ARBA00031395"/>
    </source>
</evidence>
<organism evidence="11 12">
    <name type="scientific">Acholeplasma hippikon</name>
    <dbReference type="NCBI Taxonomy" id="264636"/>
    <lineage>
        <taxon>Bacteria</taxon>
        <taxon>Bacillati</taxon>
        <taxon>Mycoplasmatota</taxon>
        <taxon>Mollicutes</taxon>
        <taxon>Acholeplasmatales</taxon>
        <taxon>Acholeplasmataceae</taxon>
        <taxon>Acholeplasma</taxon>
    </lineage>
</organism>
<dbReference type="FunFam" id="2.40.30.110:FF:000003">
    <property type="entry name" value="Aminomethyltransferase"/>
    <property type="match status" value="1"/>
</dbReference>
<evidence type="ECO:0000256" key="1">
    <source>
        <dbReference type="ARBA" id="ARBA00008609"/>
    </source>
</evidence>
<dbReference type="GO" id="GO:0008483">
    <property type="term" value="F:transaminase activity"/>
    <property type="evidence" value="ECO:0007669"/>
    <property type="project" value="UniProtKB-KW"/>
</dbReference>
<dbReference type="NCBIfam" id="NF001567">
    <property type="entry name" value="PRK00389.1"/>
    <property type="match status" value="1"/>
</dbReference>
<sequence length="358" mass="40404">MTELKKTILFENHQKLGANMVEFGGFSMPLYYTTIALEHQAVRNEVGMFDVSHMGEIVVKGPDALAFVNYVLSSKVEFSNKMQYGILLNDKGGAVDDLMAYVFHPDHVLLVVNASNKDKDFKYLESFIDNFNVELFDETDACGEIALQGPKSFEVLSSIFRNLPQESMKFDLYSYEGHTVLISRSGYTGEDGFEIYADLETTIKLWDKLYKSGVTPCGLGCRDTLRFEAAMPLYGHELAEDINPIEAGLTFALDLSKENFIGKDALVKYKENPKRKIVGIELLERNVARQGYEVYHNDTKIGVITTGYLSPTTQLPIALALIDINYAKIGTELNVLIRNKMIPAKVRDKKFYHKKNKI</sequence>
<gene>
    <name evidence="7 11" type="primary">gcvT</name>
    <name evidence="11" type="ORF">NCTC10172_00627</name>
</gene>
<dbReference type="GO" id="GO:0005829">
    <property type="term" value="C:cytosol"/>
    <property type="evidence" value="ECO:0007669"/>
    <property type="project" value="TreeGrafter"/>
</dbReference>
<comment type="function">
    <text evidence="7">The glycine cleavage system catalyzes the degradation of glycine.</text>
</comment>
<dbReference type="Gene3D" id="2.40.30.110">
    <property type="entry name" value="Aminomethyltransferase beta-barrel domains"/>
    <property type="match status" value="1"/>
</dbReference>
<keyword evidence="12" id="KW-1185">Reference proteome</keyword>
<dbReference type="STRING" id="1408416.GCA_000702765_00859"/>
<accession>A0A449BJJ7</accession>
<dbReference type="GO" id="GO:0004047">
    <property type="term" value="F:aminomethyltransferase activity"/>
    <property type="evidence" value="ECO:0007669"/>
    <property type="project" value="UniProtKB-UniRule"/>
</dbReference>
<feature type="domain" description="Aminomethyltransferase C-terminal" evidence="10">
    <location>
        <begin position="275"/>
        <end position="352"/>
    </location>
</feature>
<dbReference type="AlphaFoldDB" id="A0A449BJJ7"/>
<evidence type="ECO:0000256" key="8">
    <source>
        <dbReference type="PIRSR" id="PIRSR006487-1"/>
    </source>
</evidence>
<dbReference type="HAMAP" id="MF_00259">
    <property type="entry name" value="GcvT"/>
    <property type="match status" value="1"/>
</dbReference>
<dbReference type="Gene3D" id="3.30.1360.120">
    <property type="entry name" value="Probable tRNA modification gtpase trme, domain 1"/>
    <property type="match status" value="1"/>
</dbReference>
<dbReference type="GO" id="GO:0005960">
    <property type="term" value="C:glycine cleavage complex"/>
    <property type="evidence" value="ECO:0007669"/>
    <property type="project" value="InterPro"/>
</dbReference>
<dbReference type="GO" id="GO:0032259">
    <property type="term" value="P:methylation"/>
    <property type="evidence" value="ECO:0007669"/>
    <property type="project" value="UniProtKB-KW"/>
</dbReference>
<name>A0A449BJJ7_9MOLU</name>
<evidence type="ECO:0000259" key="9">
    <source>
        <dbReference type="Pfam" id="PF01571"/>
    </source>
</evidence>
<protein>
    <recommendedName>
        <fullName evidence="2 7">Aminomethyltransferase</fullName>
        <ecNumber evidence="2 7">2.1.2.10</ecNumber>
    </recommendedName>
    <alternativeName>
        <fullName evidence="5 7">Glycine cleavage system T protein</fullName>
    </alternativeName>
</protein>
<dbReference type="RefSeq" id="WP_035369263.1">
    <property type="nucleotide sequence ID" value="NZ_LR215050.1"/>
</dbReference>
<dbReference type="SUPFAM" id="SSF103025">
    <property type="entry name" value="Folate-binding domain"/>
    <property type="match status" value="1"/>
</dbReference>
<keyword evidence="4 7" id="KW-0808">Transferase</keyword>
<dbReference type="Gene3D" id="3.30.70.1400">
    <property type="entry name" value="Aminomethyltransferase beta-barrel domains"/>
    <property type="match status" value="1"/>
</dbReference>
<dbReference type="Proteomes" id="UP000290909">
    <property type="component" value="Chromosome"/>
</dbReference>
<keyword evidence="11" id="KW-0489">Methyltransferase</keyword>
<dbReference type="KEGG" id="ahk:NCTC10172_00627"/>
<comment type="catalytic activity">
    <reaction evidence="6 7">
        <text>N(6)-[(R)-S(8)-aminomethyldihydrolipoyl]-L-lysyl-[protein] + (6S)-5,6,7,8-tetrahydrofolate = N(6)-[(R)-dihydrolipoyl]-L-lysyl-[protein] + (6R)-5,10-methylene-5,6,7,8-tetrahydrofolate + NH4(+)</text>
        <dbReference type="Rhea" id="RHEA:16945"/>
        <dbReference type="Rhea" id="RHEA-COMP:10475"/>
        <dbReference type="Rhea" id="RHEA-COMP:10492"/>
        <dbReference type="ChEBI" id="CHEBI:15636"/>
        <dbReference type="ChEBI" id="CHEBI:28938"/>
        <dbReference type="ChEBI" id="CHEBI:57453"/>
        <dbReference type="ChEBI" id="CHEBI:83100"/>
        <dbReference type="ChEBI" id="CHEBI:83143"/>
        <dbReference type="EC" id="2.1.2.10"/>
    </reaction>
</comment>
<evidence type="ECO:0000259" key="10">
    <source>
        <dbReference type="Pfam" id="PF08669"/>
    </source>
</evidence>
<dbReference type="PANTHER" id="PTHR43757:SF2">
    <property type="entry name" value="AMINOMETHYLTRANSFERASE, MITOCHONDRIAL"/>
    <property type="match status" value="1"/>
</dbReference>
<dbReference type="Pfam" id="PF01571">
    <property type="entry name" value="GCV_T"/>
    <property type="match status" value="1"/>
</dbReference>
<evidence type="ECO:0000256" key="3">
    <source>
        <dbReference type="ARBA" id="ARBA00022576"/>
    </source>
</evidence>
<dbReference type="InterPro" id="IPR022903">
    <property type="entry name" value="GcvT_bac"/>
</dbReference>
<reference evidence="11 12" key="1">
    <citation type="submission" date="2019-01" db="EMBL/GenBank/DDBJ databases">
        <authorList>
            <consortium name="Pathogen Informatics"/>
        </authorList>
    </citation>
    <scope>NUCLEOTIDE SEQUENCE [LARGE SCALE GENOMIC DNA]</scope>
    <source>
        <strain evidence="11 12">NCTC10172</strain>
    </source>
</reference>
<dbReference type="EC" id="2.1.2.10" evidence="2 7"/>
<dbReference type="InterPro" id="IPR013977">
    <property type="entry name" value="GcvT_C"/>
</dbReference>
<dbReference type="NCBIfam" id="TIGR00528">
    <property type="entry name" value="gcvT"/>
    <property type="match status" value="1"/>
</dbReference>
<dbReference type="Pfam" id="PF08669">
    <property type="entry name" value="GCV_T_C"/>
    <property type="match status" value="1"/>
</dbReference>
<evidence type="ECO:0000256" key="4">
    <source>
        <dbReference type="ARBA" id="ARBA00022679"/>
    </source>
</evidence>
<dbReference type="InterPro" id="IPR028896">
    <property type="entry name" value="GcvT/YgfZ/DmdA"/>
</dbReference>
<comment type="similarity">
    <text evidence="1 7">Belongs to the GcvT family.</text>
</comment>
<evidence type="ECO:0000256" key="2">
    <source>
        <dbReference type="ARBA" id="ARBA00012616"/>
    </source>
</evidence>
<dbReference type="GO" id="GO:0019464">
    <property type="term" value="P:glycine decarboxylation via glycine cleavage system"/>
    <property type="evidence" value="ECO:0007669"/>
    <property type="project" value="UniProtKB-UniRule"/>
</dbReference>
<feature type="domain" description="GCVT N-terminal" evidence="9">
    <location>
        <begin position="9"/>
        <end position="257"/>
    </location>
</feature>
<dbReference type="PANTHER" id="PTHR43757">
    <property type="entry name" value="AMINOMETHYLTRANSFERASE"/>
    <property type="match status" value="1"/>
</dbReference>
<proteinExistence type="inferred from homology"/>
<dbReference type="Gene3D" id="4.10.1250.10">
    <property type="entry name" value="Aminomethyltransferase fragment"/>
    <property type="match status" value="1"/>
</dbReference>
<dbReference type="InterPro" id="IPR006223">
    <property type="entry name" value="GcvT"/>
</dbReference>